<evidence type="ECO:0000313" key="2">
    <source>
        <dbReference type="Proteomes" id="UP000326396"/>
    </source>
</evidence>
<organism evidence="1 2">
    <name type="scientific">Mikania micrantha</name>
    <name type="common">bitter vine</name>
    <dbReference type="NCBI Taxonomy" id="192012"/>
    <lineage>
        <taxon>Eukaryota</taxon>
        <taxon>Viridiplantae</taxon>
        <taxon>Streptophyta</taxon>
        <taxon>Embryophyta</taxon>
        <taxon>Tracheophyta</taxon>
        <taxon>Spermatophyta</taxon>
        <taxon>Magnoliopsida</taxon>
        <taxon>eudicotyledons</taxon>
        <taxon>Gunneridae</taxon>
        <taxon>Pentapetalae</taxon>
        <taxon>asterids</taxon>
        <taxon>campanulids</taxon>
        <taxon>Asterales</taxon>
        <taxon>Asteraceae</taxon>
        <taxon>Asteroideae</taxon>
        <taxon>Heliantheae alliance</taxon>
        <taxon>Eupatorieae</taxon>
        <taxon>Mikania</taxon>
    </lineage>
</organism>
<proteinExistence type="predicted"/>
<protein>
    <submittedName>
        <fullName evidence="1">Uncharacterized protein</fullName>
    </submittedName>
</protein>
<reference evidence="1 2" key="1">
    <citation type="submission" date="2019-05" db="EMBL/GenBank/DDBJ databases">
        <title>Mikania micrantha, genome provides insights into the molecular mechanism of rapid growth.</title>
        <authorList>
            <person name="Liu B."/>
        </authorList>
    </citation>
    <scope>NUCLEOTIDE SEQUENCE [LARGE SCALE GENOMIC DNA]</scope>
    <source>
        <strain evidence="1">NLD-2019</strain>
        <tissue evidence="1">Leaf</tissue>
    </source>
</reference>
<accession>A0A5N6PA34</accession>
<dbReference type="Proteomes" id="UP000326396">
    <property type="component" value="Linkage Group LG13"/>
</dbReference>
<dbReference type="EMBL" id="SZYD01000005">
    <property type="protein sequence ID" value="KAD6118965.1"/>
    <property type="molecule type" value="Genomic_DNA"/>
</dbReference>
<dbReference type="AlphaFoldDB" id="A0A5N6PA34"/>
<gene>
    <name evidence="1" type="ORF">E3N88_10236</name>
</gene>
<keyword evidence="2" id="KW-1185">Reference proteome</keyword>
<evidence type="ECO:0000313" key="1">
    <source>
        <dbReference type="EMBL" id="KAD6118965.1"/>
    </source>
</evidence>
<name>A0A5N6PA34_9ASTR</name>
<comment type="caution">
    <text evidence="1">The sequence shown here is derived from an EMBL/GenBank/DDBJ whole genome shotgun (WGS) entry which is preliminary data.</text>
</comment>
<sequence length="111" mass="12285">MAETSGYHEGCVDCSQAHEHLNIEYCEGPQSTQSTVGGIIAEDRSQLNHDIPNMHKCQYSALRRTAVNSTNSGITEEDRSQLNIQQFSHHGGPKSTQQLMTHGVVIIHINK</sequence>